<dbReference type="PRINTS" id="PR00038">
    <property type="entry name" value="HTHLUXR"/>
</dbReference>
<dbReference type="GO" id="GO:0016987">
    <property type="term" value="F:sigma factor activity"/>
    <property type="evidence" value="ECO:0007669"/>
    <property type="project" value="UniProtKB-KW"/>
</dbReference>
<dbReference type="SUPFAM" id="SSF88946">
    <property type="entry name" value="Sigma2 domain of RNA polymerase sigma factors"/>
    <property type="match status" value="1"/>
</dbReference>
<dbReference type="InterPro" id="IPR014327">
    <property type="entry name" value="RNA_pol_sigma70_bacteroid"/>
</dbReference>
<dbReference type="Pfam" id="PF04542">
    <property type="entry name" value="Sigma70_r2"/>
    <property type="match status" value="1"/>
</dbReference>
<dbReference type="Pfam" id="PF08281">
    <property type="entry name" value="Sigma70_r4_2"/>
    <property type="match status" value="1"/>
</dbReference>
<name>A0A2A4G9L5_9FLAO</name>
<feature type="domain" description="RNA polymerase sigma-70 region 2" evidence="5">
    <location>
        <begin position="31"/>
        <end position="99"/>
    </location>
</feature>
<sequence>MPTKIEHIAPKLPKEVYENIRKGDTRAFTLLVAEYEQWAYNFILQLVKLPHEAEELSQALFIKLWENRTKYDTDRAFEPYMFRIARNLVVDHLRKKARRSAHRQEIWLGMQKLHNPTEDDLKLQEYRTILSEILDSLPEQKKRIFLLSREEGKSNQEIASLLGITPKTVKNHLWKTLQTIKTDLAPHISDLTLPALLLYFLGS</sequence>
<keyword evidence="8" id="KW-1185">Reference proteome</keyword>
<evidence type="ECO:0008006" key="9">
    <source>
        <dbReference type="Google" id="ProtNLM"/>
    </source>
</evidence>
<dbReference type="GO" id="GO:0003677">
    <property type="term" value="F:DNA binding"/>
    <property type="evidence" value="ECO:0007669"/>
    <property type="project" value="InterPro"/>
</dbReference>
<dbReference type="InterPro" id="IPR000792">
    <property type="entry name" value="Tscrpt_reg_LuxR_C"/>
</dbReference>
<organism evidence="7 8">
    <name type="scientific">Sediminicola luteus</name>
    <dbReference type="NCBI Taxonomy" id="319238"/>
    <lineage>
        <taxon>Bacteria</taxon>
        <taxon>Pseudomonadati</taxon>
        <taxon>Bacteroidota</taxon>
        <taxon>Flavobacteriia</taxon>
        <taxon>Flavobacteriales</taxon>
        <taxon>Flavobacteriaceae</taxon>
        <taxon>Sediminicola</taxon>
    </lineage>
</organism>
<comment type="caution">
    <text evidence="7">The sequence shown here is derived from an EMBL/GenBank/DDBJ whole genome shotgun (WGS) entry which is preliminary data.</text>
</comment>
<proteinExistence type="inferred from homology"/>
<dbReference type="NCBIfam" id="TIGR02985">
    <property type="entry name" value="Sig70_bacteroi1"/>
    <property type="match status" value="1"/>
</dbReference>
<evidence type="ECO:0000259" key="6">
    <source>
        <dbReference type="Pfam" id="PF08281"/>
    </source>
</evidence>
<dbReference type="InterPro" id="IPR036388">
    <property type="entry name" value="WH-like_DNA-bd_sf"/>
</dbReference>
<accession>A0A2A4G9L5</accession>
<keyword evidence="4" id="KW-0804">Transcription</keyword>
<evidence type="ECO:0000256" key="3">
    <source>
        <dbReference type="ARBA" id="ARBA00023082"/>
    </source>
</evidence>
<dbReference type="GO" id="GO:0006352">
    <property type="term" value="P:DNA-templated transcription initiation"/>
    <property type="evidence" value="ECO:0007669"/>
    <property type="project" value="InterPro"/>
</dbReference>
<evidence type="ECO:0000256" key="4">
    <source>
        <dbReference type="ARBA" id="ARBA00023163"/>
    </source>
</evidence>
<evidence type="ECO:0000313" key="7">
    <source>
        <dbReference type="EMBL" id="PCE64455.1"/>
    </source>
</evidence>
<keyword evidence="2" id="KW-0805">Transcription regulation</keyword>
<dbReference type="InterPro" id="IPR039425">
    <property type="entry name" value="RNA_pol_sigma-70-like"/>
</dbReference>
<dbReference type="Proteomes" id="UP000219559">
    <property type="component" value="Unassembled WGS sequence"/>
</dbReference>
<gene>
    <name evidence="7" type="ORF">B7P33_09215</name>
</gene>
<comment type="similarity">
    <text evidence="1">Belongs to the sigma-70 factor family. ECF subfamily.</text>
</comment>
<dbReference type="InterPro" id="IPR013324">
    <property type="entry name" value="RNA_pol_sigma_r3/r4-like"/>
</dbReference>
<dbReference type="InterPro" id="IPR013249">
    <property type="entry name" value="RNA_pol_sigma70_r4_t2"/>
</dbReference>
<keyword evidence="3" id="KW-0731">Sigma factor</keyword>
<dbReference type="Gene3D" id="1.10.10.10">
    <property type="entry name" value="Winged helix-like DNA-binding domain superfamily/Winged helix DNA-binding domain"/>
    <property type="match status" value="1"/>
</dbReference>
<dbReference type="OrthoDB" id="759001at2"/>
<dbReference type="Gene3D" id="1.10.1740.10">
    <property type="match status" value="1"/>
</dbReference>
<dbReference type="EMBL" id="NBWU01000003">
    <property type="protein sequence ID" value="PCE64455.1"/>
    <property type="molecule type" value="Genomic_DNA"/>
</dbReference>
<dbReference type="RefSeq" id="WP_097440576.1">
    <property type="nucleotide sequence ID" value="NZ_KZ300476.1"/>
</dbReference>
<dbReference type="AlphaFoldDB" id="A0A2A4G9L5"/>
<evidence type="ECO:0000256" key="1">
    <source>
        <dbReference type="ARBA" id="ARBA00010641"/>
    </source>
</evidence>
<feature type="domain" description="RNA polymerase sigma factor 70 region 4 type 2" evidence="6">
    <location>
        <begin position="129"/>
        <end position="173"/>
    </location>
</feature>
<dbReference type="InterPro" id="IPR013325">
    <property type="entry name" value="RNA_pol_sigma_r2"/>
</dbReference>
<dbReference type="SUPFAM" id="SSF88659">
    <property type="entry name" value="Sigma3 and sigma4 domains of RNA polymerase sigma factors"/>
    <property type="match status" value="1"/>
</dbReference>
<dbReference type="PANTHER" id="PTHR43133">
    <property type="entry name" value="RNA POLYMERASE ECF-TYPE SIGMA FACTO"/>
    <property type="match status" value="1"/>
</dbReference>
<protein>
    <recommendedName>
        <fullName evidence="9">HTH luxR-type domain-containing protein</fullName>
    </recommendedName>
</protein>
<reference evidence="7 8" key="1">
    <citation type="submission" date="2017-04" db="EMBL/GenBank/DDBJ databases">
        <title>A new member of the family Flavobacteriaceae isolated from ascidians.</title>
        <authorList>
            <person name="Chen L."/>
        </authorList>
    </citation>
    <scope>NUCLEOTIDE SEQUENCE [LARGE SCALE GENOMIC DNA]</scope>
    <source>
        <strain evidence="7 8">HQA918</strain>
    </source>
</reference>
<evidence type="ECO:0000259" key="5">
    <source>
        <dbReference type="Pfam" id="PF04542"/>
    </source>
</evidence>
<evidence type="ECO:0000256" key="2">
    <source>
        <dbReference type="ARBA" id="ARBA00023015"/>
    </source>
</evidence>
<dbReference type="NCBIfam" id="TIGR02937">
    <property type="entry name" value="sigma70-ECF"/>
    <property type="match status" value="1"/>
</dbReference>
<dbReference type="CDD" id="cd06171">
    <property type="entry name" value="Sigma70_r4"/>
    <property type="match status" value="1"/>
</dbReference>
<dbReference type="InterPro" id="IPR007627">
    <property type="entry name" value="RNA_pol_sigma70_r2"/>
</dbReference>
<evidence type="ECO:0000313" key="8">
    <source>
        <dbReference type="Proteomes" id="UP000219559"/>
    </source>
</evidence>
<dbReference type="InterPro" id="IPR014284">
    <property type="entry name" value="RNA_pol_sigma-70_dom"/>
</dbReference>
<dbReference type="PANTHER" id="PTHR43133:SF46">
    <property type="entry name" value="RNA POLYMERASE SIGMA-70 FACTOR ECF SUBFAMILY"/>
    <property type="match status" value="1"/>
</dbReference>